<dbReference type="Gene3D" id="1.25.40.20">
    <property type="entry name" value="Ankyrin repeat-containing domain"/>
    <property type="match status" value="2"/>
</dbReference>
<dbReference type="RefSeq" id="XP_024735480.1">
    <property type="nucleotide sequence ID" value="XM_024873254.1"/>
</dbReference>
<evidence type="ECO:0000256" key="2">
    <source>
        <dbReference type="ARBA" id="ARBA00023043"/>
    </source>
</evidence>
<dbReference type="EMBL" id="KZ613817">
    <property type="protein sequence ID" value="PMD58576.1"/>
    <property type="molecule type" value="Genomic_DNA"/>
</dbReference>
<dbReference type="PROSITE" id="PS50088">
    <property type="entry name" value="ANK_REPEAT"/>
    <property type="match status" value="1"/>
</dbReference>
<evidence type="ECO:0000256" key="3">
    <source>
        <dbReference type="PROSITE-ProRule" id="PRU00023"/>
    </source>
</evidence>
<keyword evidence="1" id="KW-0677">Repeat</keyword>
<evidence type="ECO:0000256" key="4">
    <source>
        <dbReference type="SAM" id="MobiDB-lite"/>
    </source>
</evidence>
<proteinExistence type="predicted"/>
<dbReference type="STRING" id="1095630.A0A2J6T6D0"/>
<name>A0A2J6T6D0_9HELO</name>
<dbReference type="InterPro" id="IPR002110">
    <property type="entry name" value="Ankyrin_rpt"/>
</dbReference>
<keyword evidence="2 3" id="KW-0040">ANK repeat</keyword>
<protein>
    <submittedName>
        <fullName evidence="5">Ankyrin</fullName>
    </submittedName>
</protein>
<evidence type="ECO:0000313" key="5">
    <source>
        <dbReference type="EMBL" id="PMD58576.1"/>
    </source>
</evidence>
<feature type="region of interest" description="Disordered" evidence="4">
    <location>
        <begin position="539"/>
        <end position="566"/>
    </location>
</feature>
<reference evidence="5 6" key="1">
    <citation type="submission" date="2016-04" db="EMBL/GenBank/DDBJ databases">
        <title>A degradative enzymes factory behind the ericoid mycorrhizal symbiosis.</title>
        <authorList>
            <consortium name="DOE Joint Genome Institute"/>
            <person name="Martino E."/>
            <person name="Morin E."/>
            <person name="Grelet G."/>
            <person name="Kuo A."/>
            <person name="Kohler A."/>
            <person name="Daghino S."/>
            <person name="Barry K."/>
            <person name="Choi C."/>
            <person name="Cichocki N."/>
            <person name="Clum A."/>
            <person name="Copeland A."/>
            <person name="Hainaut M."/>
            <person name="Haridas S."/>
            <person name="Labutti K."/>
            <person name="Lindquist E."/>
            <person name="Lipzen A."/>
            <person name="Khouja H.-R."/>
            <person name="Murat C."/>
            <person name="Ohm R."/>
            <person name="Olson A."/>
            <person name="Spatafora J."/>
            <person name="Veneault-Fourrey C."/>
            <person name="Henrissat B."/>
            <person name="Grigoriev I."/>
            <person name="Martin F."/>
            <person name="Perotto S."/>
        </authorList>
    </citation>
    <scope>NUCLEOTIDE SEQUENCE [LARGE SCALE GENOMIC DNA]</scope>
    <source>
        <strain evidence="5 6">E</strain>
    </source>
</reference>
<dbReference type="GeneID" id="36581334"/>
<dbReference type="OrthoDB" id="194358at2759"/>
<dbReference type="SUPFAM" id="SSF48403">
    <property type="entry name" value="Ankyrin repeat"/>
    <property type="match status" value="1"/>
</dbReference>
<dbReference type="SMART" id="SM00248">
    <property type="entry name" value="ANK"/>
    <property type="match status" value="3"/>
</dbReference>
<feature type="repeat" description="ANK" evidence="3">
    <location>
        <begin position="650"/>
        <end position="682"/>
    </location>
</feature>
<dbReference type="Proteomes" id="UP000235371">
    <property type="component" value="Unassembled WGS sequence"/>
</dbReference>
<dbReference type="InterPro" id="IPR051637">
    <property type="entry name" value="Ank_repeat_dom-contain_49"/>
</dbReference>
<feature type="non-terminal residue" evidence="5">
    <location>
        <position position="1"/>
    </location>
</feature>
<feature type="compositionally biased region" description="Basic and acidic residues" evidence="4">
    <location>
        <begin position="539"/>
        <end position="552"/>
    </location>
</feature>
<dbReference type="InterPro" id="IPR036770">
    <property type="entry name" value="Ankyrin_rpt-contain_sf"/>
</dbReference>
<keyword evidence="6" id="KW-1185">Reference proteome</keyword>
<dbReference type="PANTHER" id="PTHR24180">
    <property type="entry name" value="CYCLIN-DEPENDENT KINASE INHIBITOR 2C-RELATED"/>
    <property type="match status" value="1"/>
</dbReference>
<evidence type="ECO:0000313" key="6">
    <source>
        <dbReference type="Proteomes" id="UP000235371"/>
    </source>
</evidence>
<feature type="non-terminal residue" evidence="5">
    <location>
        <position position="737"/>
    </location>
</feature>
<evidence type="ECO:0000256" key="1">
    <source>
        <dbReference type="ARBA" id="ARBA00022737"/>
    </source>
</evidence>
<gene>
    <name evidence="5" type="ORF">K444DRAFT_493838</name>
</gene>
<dbReference type="Pfam" id="PF12796">
    <property type="entry name" value="Ank_2"/>
    <property type="match status" value="1"/>
</dbReference>
<sequence length="737" mass="83021">VSREECSNCLGFLNTPNGQAFLRQWHVELQARKGQDGIAKLSEKTKSKEYEDRKSEIFYHYMQGRSAKCIKKELDRAGFEFSASSEKTLANRLEDWGFTLNPEIRKLLKSDLRKQVAHLLKVNCENSIPLRLIIKLILHNYSHSLRLNIYHSPTFNPPASDSQAAHPAYDATFTHGNGDLHHFNDPQASLRAIPSVLGPPTFVQEPSTQDFELQMDLDLGFSNPAHLGETNLEFRSQDIASNPVDVDSGYYSMQNQVNTASQAGIISHLPFHPDISYFDPNITVEKVPEAEHGTSQTAADLYPHFNHPMTSDDFPKRVSILHVIPCKRDHTPVRRGQSTICECGVRRVHATCMRIPDLNDRRILERLERIHDKGGVDGAGNTALHYIAETGRRQLLDYMLNFEGIDIQCRNTLGQNFLHVLNASGFGEELASFLWKFKGFGLLDQRDHHGRTVLHGLLRHPIRQSVCREICEMYGPTPSHHLALRDNEGKDAARYLEDVSKQMFPFASYAQVDYAQTIVLLKNEAKSFIVGCSAADESHPRTHLEEERDRKQVLSQRQGPNTEDLRGKNTLHCWAYWPPGHTSAEEDYRVQQMTQALVSGVDINSYDRDGRTPLITHICQSPPNEEESAIHSITALLINYGANVQMVDRNGHSALYYALQKGFSKCVAILIQNGARVNHRAAGGRSLRKIAQKNLDEHASARDEEGCKKLKHCLAIMLALIDGKAVLDPTPLEEQGI</sequence>
<dbReference type="PANTHER" id="PTHR24180:SF45">
    <property type="entry name" value="POLY [ADP-RIBOSE] POLYMERASE TANKYRASE"/>
    <property type="match status" value="1"/>
</dbReference>
<organism evidence="5 6">
    <name type="scientific">Hyaloscypha bicolor E</name>
    <dbReference type="NCBI Taxonomy" id="1095630"/>
    <lineage>
        <taxon>Eukaryota</taxon>
        <taxon>Fungi</taxon>
        <taxon>Dikarya</taxon>
        <taxon>Ascomycota</taxon>
        <taxon>Pezizomycotina</taxon>
        <taxon>Leotiomycetes</taxon>
        <taxon>Helotiales</taxon>
        <taxon>Hyaloscyphaceae</taxon>
        <taxon>Hyaloscypha</taxon>
        <taxon>Hyaloscypha bicolor</taxon>
    </lineage>
</organism>
<dbReference type="InParanoid" id="A0A2J6T6D0"/>
<dbReference type="AlphaFoldDB" id="A0A2J6T6D0"/>
<accession>A0A2J6T6D0</accession>
<dbReference type="PROSITE" id="PS50297">
    <property type="entry name" value="ANK_REP_REGION"/>
    <property type="match status" value="1"/>
</dbReference>